<accession>A0A1F4RPL7</accession>
<dbReference type="EMBL" id="METQ01000004">
    <property type="protein sequence ID" value="OGC10066.1"/>
    <property type="molecule type" value="Genomic_DNA"/>
</dbReference>
<evidence type="ECO:0000313" key="2">
    <source>
        <dbReference type="EMBL" id="OGC10066.1"/>
    </source>
</evidence>
<feature type="transmembrane region" description="Helical" evidence="1">
    <location>
        <begin position="12"/>
        <end position="33"/>
    </location>
</feature>
<feature type="transmembrane region" description="Helical" evidence="1">
    <location>
        <begin position="217"/>
        <end position="234"/>
    </location>
</feature>
<keyword evidence="1" id="KW-1133">Transmembrane helix</keyword>
<organism evidence="2 3">
    <name type="scientific">candidate division WOR-1 bacterium RIFCSPLOWO2_12_FULL_45_9</name>
    <dbReference type="NCBI Taxonomy" id="1802568"/>
    <lineage>
        <taxon>Bacteria</taxon>
        <taxon>Bacillati</taxon>
        <taxon>Saganbacteria</taxon>
    </lineage>
</organism>
<dbReference type="STRING" id="1802568.A3F86_03260"/>
<name>A0A1F4RPL7_UNCSA</name>
<dbReference type="AlphaFoldDB" id="A0A1F4RPL7"/>
<keyword evidence="1" id="KW-0812">Transmembrane</keyword>
<protein>
    <submittedName>
        <fullName evidence="2">Uncharacterized protein</fullName>
    </submittedName>
</protein>
<evidence type="ECO:0000256" key="1">
    <source>
        <dbReference type="SAM" id="Phobius"/>
    </source>
</evidence>
<dbReference type="Proteomes" id="UP000179095">
    <property type="component" value="Unassembled WGS sequence"/>
</dbReference>
<comment type="caution">
    <text evidence="2">The sequence shown here is derived from an EMBL/GenBank/DDBJ whole genome shotgun (WGS) entry which is preliminary data.</text>
</comment>
<reference evidence="2 3" key="1">
    <citation type="journal article" date="2016" name="Nat. Commun.">
        <title>Thousands of microbial genomes shed light on interconnected biogeochemical processes in an aquifer system.</title>
        <authorList>
            <person name="Anantharaman K."/>
            <person name="Brown C.T."/>
            <person name="Hug L.A."/>
            <person name="Sharon I."/>
            <person name="Castelle C.J."/>
            <person name="Probst A.J."/>
            <person name="Thomas B.C."/>
            <person name="Singh A."/>
            <person name="Wilkins M.J."/>
            <person name="Karaoz U."/>
            <person name="Brodie E.L."/>
            <person name="Williams K.H."/>
            <person name="Hubbard S.S."/>
            <person name="Banfield J.F."/>
        </authorList>
    </citation>
    <scope>NUCLEOTIDE SEQUENCE [LARGE SCALE GENOMIC DNA]</scope>
</reference>
<sequence length="528" mass="61239">MKKIKKQEKQTIWIWPAVIIAVIVLSVGMFFVLQKSEQLVFSFSDNRGMWQVSAGTTFDIKDNQVDLKKQGRDFFVVVPDLKIDGSWYDVCAIELMTPMAYDQGHLLFISPINQSYESNFGYDFDTGRDDKFNKIWINLTRHGAWQGNIREVLIILGTDSNSASIKSIRFIHGNFFEKIKAWWGDFSRYYDPRLGSCFVMASPFFVRTSFTLFFLPFYWWFLGGSIVVYALLYFIKIDARILKVIIAIFILVILLVWGLLDLRNNVYYLKSIGRNISLYWGKSLQEKRGIITGNQEFIDFMKFVDENIPLRARVFNHIAYNTSPQGHSYFPENQFNYNLRPRLESFYQFSHEIPKRYYVVYGQALPQLRGTDQTQMQVDAYLSLKPGQTLRQKVVLWNELEDIDTFHLDLKGAGTNLEVKILDKDGVKIIADGDLFHVGTEETVFKLINKNRYTDSRTFVELKNHGRAIIEVGISAHPNPDTGLQDNSGSLFLNGAKKKEALAFRLSYLVKNPQPFKKFNEHAYILMK</sequence>
<evidence type="ECO:0000313" key="3">
    <source>
        <dbReference type="Proteomes" id="UP000179095"/>
    </source>
</evidence>
<proteinExistence type="predicted"/>
<gene>
    <name evidence="2" type="ORF">A3F86_03260</name>
</gene>
<keyword evidence="1" id="KW-0472">Membrane</keyword>
<feature type="transmembrane region" description="Helical" evidence="1">
    <location>
        <begin position="241"/>
        <end position="260"/>
    </location>
</feature>